<name>A0ABX1JEW2_9PSEU</name>
<dbReference type="PANTHER" id="PTHR39339">
    <property type="entry name" value="SLR1444 PROTEIN"/>
    <property type="match status" value="1"/>
</dbReference>
<dbReference type="Gene3D" id="1.40.20.10">
    <property type="entry name" value="CHAD domain"/>
    <property type="match status" value="1"/>
</dbReference>
<dbReference type="InterPro" id="IPR033469">
    <property type="entry name" value="CYTH-like_dom_sf"/>
</dbReference>
<dbReference type="SMART" id="SM01118">
    <property type="entry name" value="CYTH"/>
    <property type="match status" value="1"/>
</dbReference>
<evidence type="ECO:0000256" key="1">
    <source>
        <dbReference type="SAM" id="MobiDB-lite"/>
    </source>
</evidence>
<evidence type="ECO:0000313" key="3">
    <source>
        <dbReference type="EMBL" id="NKQ58236.1"/>
    </source>
</evidence>
<dbReference type="SMART" id="SM00880">
    <property type="entry name" value="CHAD"/>
    <property type="match status" value="1"/>
</dbReference>
<dbReference type="InterPro" id="IPR007899">
    <property type="entry name" value="CHAD_dom"/>
</dbReference>
<dbReference type="CDD" id="cd07374">
    <property type="entry name" value="CYTH-like_Pase"/>
    <property type="match status" value="1"/>
</dbReference>
<sequence length="388" mass="42942">MREEELKFSVNDEFVLPELAALAPDGGEVVRADARRLSATYYDSADLRLARSGVTLRRRTGEDGPPWHLKLPTGTTNVREELAAVGAAGQPPRELARLVTGWLRTARLVSVVSLRTTRDVWEVYDRAGEMLVELVDDTVAARKGRESLDDGFRELEVERKATGDVAAKVMRRAATLLTEAGATGGGFVPKAIRALGPQALEPPDITAPGTLPHRPTGGEVVTHALRHTVARMIDYDVRVWRAEPDAVHQMRVRCRRLRSDLRVFARLVDPDFATPIIEHVRWLGGVLGEPRDAEVLHARLHRTAGADPLAPWTSTRSPCWTPTWPSESGGRCTRWPRRWTPAVTPRPSRRSWMRPGIPCSPHGRGIPPPERCRAAWPKPGATSRPPPS</sequence>
<comment type="caution">
    <text evidence="3">The sequence shown here is derived from an EMBL/GenBank/DDBJ whole genome shotgun (WGS) entry which is preliminary data.</text>
</comment>
<dbReference type="EMBL" id="JAAXLS010000051">
    <property type="protein sequence ID" value="NKQ58236.1"/>
    <property type="molecule type" value="Genomic_DNA"/>
</dbReference>
<evidence type="ECO:0000313" key="4">
    <source>
        <dbReference type="Proteomes" id="UP000715441"/>
    </source>
</evidence>
<dbReference type="InterPro" id="IPR038186">
    <property type="entry name" value="CHAD_dom_sf"/>
</dbReference>
<proteinExistence type="predicted"/>
<dbReference type="Pfam" id="PF01928">
    <property type="entry name" value="CYTH"/>
    <property type="match status" value="1"/>
</dbReference>
<dbReference type="PROSITE" id="PS51707">
    <property type="entry name" value="CYTH"/>
    <property type="match status" value="1"/>
</dbReference>
<evidence type="ECO:0000259" key="2">
    <source>
        <dbReference type="PROSITE" id="PS51707"/>
    </source>
</evidence>
<feature type="region of interest" description="Disordered" evidence="1">
    <location>
        <begin position="336"/>
        <end position="388"/>
    </location>
</feature>
<gene>
    <name evidence="3" type="ORF">HFP15_35830</name>
</gene>
<protein>
    <submittedName>
        <fullName evidence="3">CHAD domain-containing protein</fullName>
    </submittedName>
</protein>
<dbReference type="Gene3D" id="2.40.320.10">
    <property type="entry name" value="Hypothetical Protein Pfu-838710-001"/>
    <property type="match status" value="1"/>
</dbReference>
<dbReference type="Proteomes" id="UP000715441">
    <property type="component" value="Unassembled WGS sequence"/>
</dbReference>
<keyword evidence="4" id="KW-1185">Reference proteome</keyword>
<dbReference type="InterPro" id="IPR023577">
    <property type="entry name" value="CYTH_domain"/>
</dbReference>
<dbReference type="SUPFAM" id="SSF55154">
    <property type="entry name" value="CYTH-like phosphatases"/>
    <property type="match status" value="1"/>
</dbReference>
<accession>A0ABX1JEW2</accession>
<feature type="domain" description="CYTH" evidence="2">
    <location>
        <begin position="1"/>
        <end position="198"/>
    </location>
</feature>
<dbReference type="Pfam" id="PF05235">
    <property type="entry name" value="CHAD"/>
    <property type="match status" value="1"/>
</dbReference>
<reference evidence="3 4" key="1">
    <citation type="submission" date="2020-04" db="EMBL/GenBank/DDBJ databases">
        <title>Novel species.</title>
        <authorList>
            <person name="Teo W.F.A."/>
            <person name="Lipun K."/>
            <person name="Srisuk N."/>
            <person name="Duangmal K."/>
        </authorList>
    </citation>
    <scope>NUCLEOTIDE SEQUENCE [LARGE SCALE GENOMIC DNA]</scope>
    <source>
        <strain evidence="3 4">K13G38</strain>
    </source>
</reference>
<organism evidence="3 4">
    <name type="scientific">Amycolatopsis acididurans</name>
    <dbReference type="NCBI Taxonomy" id="2724524"/>
    <lineage>
        <taxon>Bacteria</taxon>
        <taxon>Bacillati</taxon>
        <taxon>Actinomycetota</taxon>
        <taxon>Actinomycetes</taxon>
        <taxon>Pseudonocardiales</taxon>
        <taxon>Pseudonocardiaceae</taxon>
        <taxon>Amycolatopsis</taxon>
    </lineage>
</organism>
<dbReference type="PANTHER" id="PTHR39339:SF1">
    <property type="entry name" value="CHAD DOMAIN-CONTAINING PROTEIN"/>
    <property type="match status" value="1"/>
</dbReference>